<feature type="transmembrane region" description="Helical" evidence="5">
    <location>
        <begin position="136"/>
        <end position="166"/>
    </location>
</feature>
<feature type="transmembrane region" description="Helical" evidence="5">
    <location>
        <begin position="6"/>
        <end position="22"/>
    </location>
</feature>
<dbReference type="GO" id="GO:0016020">
    <property type="term" value="C:membrane"/>
    <property type="evidence" value="ECO:0007669"/>
    <property type="project" value="UniProtKB-SubCell"/>
</dbReference>
<sequence>MEYLIYAYTLLTIAVFALAIKINRHWKSLIFNSFILSVLFLVLLLLLTGISYDSYMIGNAPLNHLLSLGVVALALPLYEQLPQIRKQWRAILLISFLATIVAMLSGAIVALSLGASPEIIATILPKSVTTPIAMEVAGNIGGVVAVTAVSVVIAGLIGSVFGYLILRKMRIKYLESIGLALGSTAHALGTASAMQEDVKAGSYSSLALVLCGIMSSLLAPVMFKVIYFFYYA</sequence>
<keyword evidence="2 5" id="KW-0812">Transmembrane</keyword>
<feature type="transmembrane region" description="Helical" evidence="5">
    <location>
        <begin position="29"/>
        <end position="50"/>
    </location>
</feature>
<dbReference type="EMBL" id="LWID01000001">
    <property type="protein sequence ID" value="MDG6894596.1"/>
    <property type="molecule type" value="Genomic_DNA"/>
</dbReference>
<feature type="transmembrane region" description="Helical" evidence="5">
    <location>
        <begin position="173"/>
        <end position="194"/>
    </location>
</feature>
<evidence type="ECO:0000256" key="3">
    <source>
        <dbReference type="ARBA" id="ARBA00022989"/>
    </source>
</evidence>
<dbReference type="InterPro" id="IPR007300">
    <property type="entry name" value="CidB/LrgB"/>
</dbReference>
<evidence type="ECO:0000256" key="2">
    <source>
        <dbReference type="ARBA" id="ARBA00022692"/>
    </source>
</evidence>
<keyword evidence="7" id="KW-1185">Reference proteome</keyword>
<comment type="subcellular location">
    <subcellularLocation>
        <location evidence="1">Membrane</location>
        <topology evidence="1">Multi-pass membrane protein</topology>
    </subcellularLocation>
</comment>
<evidence type="ECO:0000313" key="7">
    <source>
        <dbReference type="Proteomes" id="UP001155500"/>
    </source>
</evidence>
<evidence type="ECO:0000256" key="4">
    <source>
        <dbReference type="ARBA" id="ARBA00023136"/>
    </source>
</evidence>
<feature type="transmembrane region" description="Helical" evidence="5">
    <location>
        <begin position="90"/>
        <end position="116"/>
    </location>
</feature>
<evidence type="ECO:0000256" key="5">
    <source>
        <dbReference type="SAM" id="Phobius"/>
    </source>
</evidence>
<dbReference type="PANTHER" id="PTHR30249">
    <property type="entry name" value="PUTATIVE SEROTONIN TRANSPORTER"/>
    <property type="match status" value="1"/>
</dbReference>
<dbReference type="Proteomes" id="UP001155500">
    <property type="component" value="Unassembled WGS sequence"/>
</dbReference>
<name>A0A9X4SPX1_9PAST</name>
<dbReference type="AlphaFoldDB" id="A0A9X4SPX1"/>
<keyword evidence="3 5" id="KW-1133">Transmembrane helix</keyword>
<dbReference type="PANTHER" id="PTHR30249:SF0">
    <property type="entry name" value="PLASTIDAL GLYCOLATE_GLYCERATE TRANSLOCATOR 1, CHLOROPLASTIC"/>
    <property type="match status" value="1"/>
</dbReference>
<feature type="transmembrane region" description="Helical" evidence="5">
    <location>
        <begin position="206"/>
        <end position="230"/>
    </location>
</feature>
<dbReference type="RefSeq" id="WP_279572068.1">
    <property type="nucleotide sequence ID" value="NZ_LWID01000001.1"/>
</dbReference>
<feature type="transmembrane region" description="Helical" evidence="5">
    <location>
        <begin position="62"/>
        <end position="78"/>
    </location>
</feature>
<evidence type="ECO:0000256" key="1">
    <source>
        <dbReference type="ARBA" id="ARBA00004141"/>
    </source>
</evidence>
<dbReference type="NCBIfam" id="TIGR00659">
    <property type="entry name" value="CidB/LrgB family autolysis modulator"/>
    <property type="match status" value="1"/>
</dbReference>
<dbReference type="Pfam" id="PF04172">
    <property type="entry name" value="LrgB"/>
    <property type="match status" value="1"/>
</dbReference>
<keyword evidence="4 5" id="KW-0472">Membrane</keyword>
<evidence type="ECO:0000313" key="6">
    <source>
        <dbReference type="EMBL" id="MDG6894596.1"/>
    </source>
</evidence>
<dbReference type="InterPro" id="IPR005261">
    <property type="entry name" value="YohK-like"/>
</dbReference>
<organism evidence="6 7">
    <name type="scientific">Volucribacter amazonae</name>
    <dbReference type="NCBI Taxonomy" id="256731"/>
    <lineage>
        <taxon>Bacteria</taxon>
        <taxon>Pseudomonadati</taxon>
        <taxon>Pseudomonadota</taxon>
        <taxon>Gammaproteobacteria</taxon>
        <taxon>Pasteurellales</taxon>
        <taxon>Pasteurellaceae</taxon>
        <taxon>Volucribacter</taxon>
    </lineage>
</organism>
<accession>A0A9X4SPX1</accession>
<reference evidence="6" key="1">
    <citation type="submission" date="2016-03" db="EMBL/GenBank/DDBJ databases">
        <title>Co-evolution between Pasteurellaceae and their hosts.</title>
        <authorList>
            <person name="Hansen M.J."/>
            <person name="Bojesen A.M."/>
            <person name="Planet P."/>
        </authorList>
    </citation>
    <scope>NUCLEOTIDE SEQUENCE</scope>
    <source>
        <strain evidence="6">146/S8/89</strain>
    </source>
</reference>
<comment type="caution">
    <text evidence="6">The sequence shown here is derived from an EMBL/GenBank/DDBJ whole genome shotgun (WGS) entry which is preliminary data.</text>
</comment>
<gene>
    <name evidence="6" type="ORF">A6A20_02900</name>
</gene>
<proteinExistence type="predicted"/>
<protein>
    <submittedName>
        <fullName evidence="6">CidB/LrgB family autolysis modulator</fullName>
    </submittedName>
</protein>